<feature type="compositionally biased region" description="Low complexity" evidence="6">
    <location>
        <begin position="378"/>
        <end position="387"/>
    </location>
</feature>
<dbReference type="Pfam" id="PF10226">
    <property type="entry name" value="CCDC85"/>
    <property type="match status" value="1"/>
</dbReference>
<protein>
    <recommendedName>
        <fullName evidence="10">Coiled-coil domain-containing protein 85C</fullName>
    </recommendedName>
</protein>
<comment type="subcellular location">
    <subcellularLocation>
        <location evidence="1">Cell junction</location>
        <location evidence="1">Adherens junction</location>
    </subcellularLocation>
</comment>
<feature type="compositionally biased region" description="Polar residues" evidence="6">
    <location>
        <begin position="155"/>
        <end position="171"/>
    </location>
</feature>
<name>A0ABM3UUU7_MUSDO</name>
<evidence type="ECO:0000256" key="6">
    <source>
        <dbReference type="SAM" id="MobiDB-lite"/>
    </source>
</evidence>
<feature type="compositionally biased region" description="Low complexity" evidence="6">
    <location>
        <begin position="68"/>
        <end position="86"/>
    </location>
</feature>
<dbReference type="PANTHER" id="PTHR13546">
    <property type="entry name" value="RE60986P"/>
    <property type="match status" value="1"/>
</dbReference>
<comment type="similarity">
    <text evidence="2">Belongs to the CCDC85 family.</text>
</comment>
<feature type="compositionally biased region" description="Low complexity" evidence="6">
    <location>
        <begin position="663"/>
        <end position="673"/>
    </location>
</feature>
<dbReference type="Proteomes" id="UP001652621">
    <property type="component" value="Unplaced"/>
</dbReference>
<feature type="coiled-coil region" evidence="5">
    <location>
        <begin position="483"/>
        <end position="517"/>
    </location>
</feature>
<feature type="compositionally biased region" description="Polar residues" evidence="6">
    <location>
        <begin position="198"/>
        <end position="207"/>
    </location>
</feature>
<evidence type="ECO:0000313" key="7">
    <source>
        <dbReference type="Proteomes" id="UP001652621"/>
    </source>
</evidence>
<feature type="compositionally biased region" description="Polar residues" evidence="6">
    <location>
        <begin position="401"/>
        <end position="410"/>
    </location>
</feature>
<feature type="region of interest" description="Disordered" evidence="6">
    <location>
        <begin position="155"/>
        <end position="207"/>
    </location>
</feature>
<feature type="compositionally biased region" description="Low complexity" evidence="6">
    <location>
        <begin position="172"/>
        <end position="197"/>
    </location>
</feature>
<evidence type="ECO:0000256" key="3">
    <source>
        <dbReference type="ARBA" id="ARBA00022949"/>
    </source>
</evidence>
<keyword evidence="3" id="KW-0965">Cell junction</keyword>
<feature type="region of interest" description="Disordered" evidence="6">
    <location>
        <begin position="378"/>
        <end position="419"/>
    </location>
</feature>
<dbReference type="RefSeq" id="XP_058977304.1">
    <property type="nucleotide sequence ID" value="XM_059121321.1"/>
</dbReference>
<feature type="compositionally biased region" description="Low complexity" evidence="6">
    <location>
        <begin position="329"/>
        <end position="345"/>
    </location>
</feature>
<evidence type="ECO:0000256" key="1">
    <source>
        <dbReference type="ARBA" id="ARBA00004536"/>
    </source>
</evidence>
<sequence length="751" mass="83213">MVTQRLTMSAVTNTHKINGNLIVSANANAAVATTTTTASSSSSSKTFLHTNPHPSSHQHHQHQHHATNQLQPSPNSLQQQHQSQHSTNLKSSSSAIGLSKLQAPQQHQRRSFIPSATLQQQQQQQQQHITVATSGTVTQPPQANQLQTVATIHQPSTPGQQLHTVQSASSSLGAVGTTQTQTTSTTAAGTTTALSGANTDQLTNPSNRRNFYHLQSLKSATNLKAPAHSIPPRYQPPPQPSNTNNSNCQQQQPQHTTGILKNLHSQRLTNGTKSSTGSSNGYTSYFPETQSNGHLGNLKYPPDIPQLSSVFIPDSLKNASASNSRYLQQKHQQQTNQSQLQQRLRSVNQTTTNGTTTNNSNNNHTNNLLNGHQSALTEQQQLQQQQQDMLKFVRKSDQDHPSPNASVTSSGTGGIPSTAGRLTAEQNRQLQSLINELRALKEQNQRLMDDNQELRDLCCFLDDDRQKGRKLAREWQRFGRYTASVMRQEVAAYQNKLRQLDDKQQELITDNLELKELCLYLDEERAHIAANSLCVNCGASTRNTLRDDGDGSSSSTNADENITALRNYERQLPDLHLRSTLQDQTLQYVRSLERRIQQLEEERLTNTTNAATTANMASQQQQQQHRPSQQHTTQQQQQHQQQLHQPTNVTTTAVTNHQNQKITTQTSTSSSPSALNDGLVDPISGRPEAVVRALQVLEVREQLERDRLGHLTGNAIDQMDDGEKALVREMCNVVWRKLEASPNGPTTLEPL</sequence>
<evidence type="ECO:0008006" key="10">
    <source>
        <dbReference type="Google" id="ProtNLM"/>
    </source>
</evidence>
<keyword evidence="4 5" id="KW-0175">Coiled coil</keyword>
<evidence type="ECO:0000313" key="8">
    <source>
        <dbReference type="RefSeq" id="XP_058977304.1"/>
    </source>
</evidence>
<feature type="coiled-coil region" evidence="5">
    <location>
        <begin position="582"/>
        <end position="609"/>
    </location>
</feature>
<evidence type="ECO:0000256" key="2">
    <source>
        <dbReference type="ARBA" id="ARBA00009052"/>
    </source>
</evidence>
<feature type="region of interest" description="Disordered" evidence="6">
    <location>
        <begin position="350"/>
        <end position="369"/>
    </location>
</feature>
<feature type="region of interest" description="Disordered" evidence="6">
    <location>
        <begin position="36"/>
        <end position="129"/>
    </location>
</feature>
<reference evidence="8 9" key="1">
    <citation type="submission" date="2025-05" db="UniProtKB">
        <authorList>
            <consortium name="RefSeq"/>
        </authorList>
    </citation>
    <scope>IDENTIFICATION</scope>
    <source>
        <strain evidence="8 9">Aabys</strain>
        <tissue evidence="8 9">Whole body</tissue>
    </source>
</reference>
<keyword evidence="7" id="KW-1185">Reference proteome</keyword>
<dbReference type="InterPro" id="IPR019359">
    <property type="entry name" value="CCDC85"/>
</dbReference>
<feature type="compositionally biased region" description="Polar residues" evidence="6">
    <location>
        <begin position="649"/>
        <end position="662"/>
    </location>
</feature>
<feature type="compositionally biased region" description="Basic residues" evidence="6">
    <location>
        <begin position="56"/>
        <end position="65"/>
    </location>
</feature>
<feature type="region of interest" description="Disordered" evidence="6">
    <location>
        <begin position="226"/>
        <end position="254"/>
    </location>
</feature>
<feature type="compositionally biased region" description="Low complexity" evidence="6">
    <location>
        <begin position="269"/>
        <end position="285"/>
    </location>
</feature>
<feature type="compositionally biased region" description="Polar residues" evidence="6">
    <location>
        <begin position="87"/>
        <end position="106"/>
    </location>
</feature>
<feature type="region of interest" description="Disordered" evidence="6">
    <location>
        <begin position="268"/>
        <end position="288"/>
    </location>
</feature>
<feature type="compositionally biased region" description="Low complexity" evidence="6">
    <location>
        <begin position="241"/>
        <end position="254"/>
    </location>
</feature>
<organism evidence="7 9">
    <name type="scientific">Musca domestica</name>
    <name type="common">House fly</name>
    <dbReference type="NCBI Taxonomy" id="7370"/>
    <lineage>
        <taxon>Eukaryota</taxon>
        <taxon>Metazoa</taxon>
        <taxon>Ecdysozoa</taxon>
        <taxon>Arthropoda</taxon>
        <taxon>Hexapoda</taxon>
        <taxon>Insecta</taxon>
        <taxon>Pterygota</taxon>
        <taxon>Neoptera</taxon>
        <taxon>Endopterygota</taxon>
        <taxon>Diptera</taxon>
        <taxon>Brachycera</taxon>
        <taxon>Muscomorpha</taxon>
        <taxon>Muscoidea</taxon>
        <taxon>Muscidae</taxon>
        <taxon>Musca</taxon>
    </lineage>
</organism>
<feature type="coiled-coil region" evidence="5">
    <location>
        <begin position="423"/>
        <end position="457"/>
    </location>
</feature>
<feature type="region of interest" description="Disordered" evidence="6">
    <location>
        <begin position="613"/>
        <end position="681"/>
    </location>
</feature>
<accession>A0ABM3UUU7</accession>
<evidence type="ECO:0000313" key="9">
    <source>
        <dbReference type="RefSeq" id="XP_058977305.1"/>
    </source>
</evidence>
<feature type="compositionally biased region" description="Low complexity" evidence="6">
    <location>
        <begin position="613"/>
        <end position="648"/>
    </location>
</feature>
<dbReference type="PANTHER" id="PTHR13546:SF15">
    <property type="entry name" value="CCDC85"/>
    <property type="match status" value="1"/>
</dbReference>
<proteinExistence type="inferred from homology"/>
<evidence type="ECO:0000256" key="5">
    <source>
        <dbReference type="SAM" id="Coils"/>
    </source>
</evidence>
<evidence type="ECO:0000256" key="4">
    <source>
        <dbReference type="ARBA" id="ARBA00023054"/>
    </source>
</evidence>
<feature type="region of interest" description="Disordered" evidence="6">
    <location>
        <begin position="321"/>
        <end position="345"/>
    </location>
</feature>
<dbReference type="GeneID" id="101894319"/>
<dbReference type="RefSeq" id="XP_058977305.1">
    <property type="nucleotide sequence ID" value="XM_059121322.1"/>
</dbReference>
<gene>
    <name evidence="8 9" type="primary">LOC101894319</name>
</gene>